<dbReference type="InterPro" id="IPR028348">
    <property type="entry name" value="FAD-binding_protein"/>
</dbReference>
<gene>
    <name evidence="2" type="ORF">H9X81_06645</name>
</gene>
<dbReference type="PANTHER" id="PTHR42842">
    <property type="entry name" value="FAD/NAD(P)-BINDING OXIDOREDUCTASE"/>
    <property type="match status" value="1"/>
</dbReference>
<accession>A0ABS2GP37</accession>
<dbReference type="RefSeq" id="WP_204720733.1">
    <property type="nucleotide sequence ID" value="NZ_JACSNR010000005.1"/>
</dbReference>
<dbReference type="SUPFAM" id="SSF51905">
    <property type="entry name" value="FAD/NAD(P)-binding domain"/>
    <property type="match status" value="1"/>
</dbReference>
<dbReference type="Gene3D" id="3.30.70.2700">
    <property type="match status" value="1"/>
</dbReference>
<feature type="domain" description="FAD-dependent protein C-terminal" evidence="1">
    <location>
        <begin position="278"/>
        <end position="472"/>
    </location>
</feature>
<dbReference type="Proteomes" id="UP000724149">
    <property type="component" value="Unassembled WGS sequence"/>
</dbReference>
<evidence type="ECO:0000313" key="2">
    <source>
        <dbReference type="EMBL" id="MBM6923366.1"/>
    </source>
</evidence>
<keyword evidence="3" id="KW-1185">Reference proteome</keyword>
<proteinExistence type="predicted"/>
<organism evidence="2 3">
    <name type="scientific">Hydrogenoanaerobacterium saccharovorans</name>
    <dbReference type="NCBI Taxonomy" id="474960"/>
    <lineage>
        <taxon>Bacteria</taxon>
        <taxon>Bacillati</taxon>
        <taxon>Bacillota</taxon>
        <taxon>Clostridia</taxon>
        <taxon>Eubacteriales</taxon>
        <taxon>Oscillospiraceae</taxon>
        <taxon>Hydrogenoanaerobacterium</taxon>
    </lineage>
</organism>
<dbReference type="InterPro" id="IPR036188">
    <property type="entry name" value="FAD/NAD-bd_sf"/>
</dbReference>
<dbReference type="PRINTS" id="PR00419">
    <property type="entry name" value="ADXRDTASE"/>
</dbReference>
<dbReference type="InterPro" id="IPR049516">
    <property type="entry name" value="FAD-depend_C"/>
</dbReference>
<dbReference type="PIRSF" id="PIRSF038984">
    <property type="entry name" value="FAD_binding_protein"/>
    <property type="match status" value="1"/>
</dbReference>
<protein>
    <submittedName>
        <fullName evidence="2">FAD-dependent oxidoreductase</fullName>
    </submittedName>
</protein>
<dbReference type="Gene3D" id="3.50.50.60">
    <property type="entry name" value="FAD/NAD(P)-binding domain"/>
    <property type="match status" value="2"/>
</dbReference>
<sequence>MSILVSSISVPFQKGEAAAIELALRRAGVKKPKSVYIVKSSVDARRRSDIKFVYTVGIECDHEEEVVLRAKDSNVRIRKSHLPEFVPGERKLPTRPVVIGFGPAGMFAALTLARLGYTPLVLERGGDVDSRVAAVEGFWKGGSFDTRSNVQFGEGGAGTFSDGKLTTRINDPLCETVLEIFAAHGADPSILRKAKPHIGTDYLRRVVKSIREEIIRLGGEVRFNTQVTGFSTQSGRITAVRTESGEVPAETVILAVGHSARDTFRAVREAGAEIQPKPFSVGVRAEHLQSEIDRGLYGDFAGDPRLPVGEYQLSYRENGRGVYTFCMCPGGFVVPSTSEEGGVVTNGMSEYSRSGRNANSAVVVSVDSSDFGNDWDSGICYQRELEQAAFRMGGSSYRAPVQTVGRFLSGQAGADFGRVEPTYAIGTEAGDFDRLFTPGVASMLRKGLENFARKLPAYAAADAVLTAPETRTSSPVRIPRGDDFQAAGLRGLYPCGEGAGYAGGIMSAAVDGIRCAGAIIGEYAPIQK</sequence>
<dbReference type="PANTHER" id="PTHR42842:SF3">
    <property type="entry name" value="FAD_NAD(P)-BINDING OXIDOREDUCTASE FAMILY PROTEIN"/>
    <property type="match status" value="1"/>
</dbReference>
<dbReference type="EMBL" id="JACSNR010000005">
    <property type="protein sequence ID" value="MBM6923366.1"/>
    <property type="molecule type" value="Genomic_DNA"/>
</dbReference>
<name>A0ABS2GP37_9FIRM</name>
<comment type="caution">
    <text evidence="2">The sequence shown here is derived from an EMBL/GenBank/DDBJ whole genome shotgun (WGS) entry which is preliminary data.</text>
</comment>
<dbReference type="Pfam" id="PF21688">
    <property type="entry name" value="FAD-depend_C"/>
    <property type="match status" value="1"/>
</dbReference>
<evidence type="ECO:0000259" key="1">
    <source>
        <dbReference type="Pfam" id="PF21688"/>
    </source>
</evidence>
<evidence type="ECO:0000313" key="3">
    <source>
        <dbReference type="Proteomes" id="UP000724149"/>
    </source>
</evidence>
<reference evidence="2 3" key="1">
    <citation type="journal article" date="2021" name="Sci. Rep.">
        <title>The distribution of antibiotic resistance genes in chicken gut microbiota commensals.</title>
        <authorList>
            <person name="Juricova H."/>
            <person name="Matiasovicova J."/>
            <person name="Kubasova T."/>
            <person name="Cejkova D."/>
            <person name="Rychlik I."/>
        </authorList>
    </citation>
    <scope>NUCLEOTIDE SEQUENCE [LARGE SCALE GENOMIC DNA]</scope>
    <source>
        <strain evidence="2 3">An564</strain>
    </source>
</reference>